<dbReference type="PIRSF" id="PIRSF000332">
    <property type="entry name" value="FMO"/>
    <property type="match status" value="1"/>
</dbReference>
<dbReference type="GO" id="GO:0050660">
    <property type="term" value="F:flavin adenine dinucleotide binding"/>
    <property type="evidence" value="ECO:0007669"/>
    <property type="project" value="InterPro"/>
</dbReference>
<comment type="cofactor">
    <cofactor evidence="1 33 34">
        <name>FAD</name>
        <dbReference type="ChEBI" id="CHEBI:57692"/>
    </cofactor>
</comment>
<comment type="catalytic activity">
    <reaction evidence="23">
        <text>sulcatone + NADPH + O2 + H(+) = 4-methylpent-3-en-1-yl acetate + NADP(+) + H2O</text>
        <dbReference type="Rhea" id="RHEA:54864"/>
        <dbReference type="ChEBI" id="CHEBI:15377"/>
        <dbReference type="ChEBI" id="CHEBI:15378"/>
        <dbReference type="ChEBI" id="CHEBI:15379"/>
        <dbReference type="ChEBI" id="CHEBI:16310"/>
        <dbReference type="ChEBI" id="CHEBI:57783"/>
        <dbReference type="ChEBI" id="CHEBI:58349"/>
        <dbReference type="ChEBI" id="CHEBI:138373"/>
    </reaction>
    <physiologicalReaction direction="left-to-right" evidence="23">
        <dbReference type="Rhea" id="RHEA:54865"/>
    </physiologicalReaction>
</comment>
<evidence type="ECO:0000256" key="7">
    <source>
        <dbReference type="ARBA" id="ARBA00022630"/>
    </source>
</evidence>
<dbReference type="EC" id="1.-.-.-" evidence="34"/>
<evidence type="ECO:0000256" key="20">
    <source>
        <dbReference type="ARBA" id="ARBA00047338"/>
    </source>
</evidence>
<dbReference type="InterPro" id="IPR020946">
    <property type="entry name" value="Flavin_mOase-like"/>
</dbReference>
<evidence type="ECO:0000256" key="18">
    <source>
        <dbReference type="ARBA" id="ARBA00045722"/>
    </source>
</evidence>
<evidence type="ECO:0000256" key="2">
    <source>
        <dbReference type="ARBA" id="ARBA00004389"/>
    </source>
</evidence>
<evidence type="ECO:0000256" key="14">
    <source>
        <dbReference type="ARBA" id="ARBA00023002"/>
    </source>
</evidence>
<evidence type="ECO:0000313" key="38">
    <source>
        <dbReference type="RefSeq" id="XP_025052561.1"/>
    </source>
</evidence>
<comment type="catalytic activity">
    <reaction evidence="25">
        <text>hexan-3-one + NADPH + O2 + H(+) = ethyl butanoate + NADP(+) + H2O</text>
        <dbReference type="Rhea" id="RHEA:54844"/>
        <dbReference type="ChEBI" id="CHEBI:15377"/>
        <dbReference type="ChEBI" id="CHEBI:15378"/>
        <dbReference type="ChEBI" id="CHEBI:15379"/>
        <dbReference type="ChEBI" id="CHEBI:57783"/>
        <dbReference type="ChEBI" id="CHEBI:58349"/>
        <dbReference type="ChEBI" id="CHEBI:88764"/>
        <dbReference type="ChEBI" id="CHEBI:89891"/>
    </reaction>
    <physiologicalReaction direction="left-to-right" evidence="25">
        <dbReference type="Rhea" id="RHEA:54845"/>
    </physiologicalReaction>
</comment>
<comment type="catalytic activity">
    <reaction evidence="22">
        <text>heptan-2-one + NADPH + O2 + H(+) = pentyl acetate + NADP(+) + H2O</text>
        <dbReference type="Rhea" id="RHEA:54836"/>
        <dbReference type="ChEBI" id="CHEBI:5672"/>
        <dbReference type="ChEBI" id="CHEBI:15377"/>
        <dbReference type="ChEBI" id="CHEBI:15378"/>
        <dbReference type="ChEBI" id="CHEBI:15379"/>
        <dbReference type="ChEBI" id="CHEBI:57783"/>
        <dbReference type="ChEBI" id="CHEBI:58349"/>
        <dbReference type="ChEBI" id="CHEBI:87362"/>
    </reaction>
    <physiologicalReaction direction="left-to-right" evidence="22">
        <dbReference type="Rhea" id="RHEA:54837"/>
    </physiologicalReaction>
</comment>
<keyword evidence="8 35" id="KW-0812">Transmembrane</keyword>
<keyword evidence="36" id="KW-1185">Reference proteome</keyword>
<evidence type="ECO:0000256" key="30">
    <source>
        <dbReference type="ARBA" id="ARBA00048990"/>
    </source>
</evidence>
<comment type="catalytic activity">
    <reaction evidence="24">
        <text>NADPH + O2 + H(+) = H2O2 + NADP(+)</text>
        <dbReference type="Rhea" id="RHEA:11260"/>
        <dbReference type="ChEBI" id="CHEBI:15378"/>
        <dbReference type="ChEBI" id="CHEBI:15379"/>
        <dbReference type="ChEBI" id="CHEBI:16240"/>
        <dbReference type="ChEBI" id="CHEBI:57783"/>
        <dbReference type="ChEBI" id="CHEBI:58349"/>
        <dbReference type="EC" id="1.6.3.1"/>
    </reaction>
    <physiologicalReaction direction="left-to-right" evidence="24">
        <dbReference type="Rhea" id="RHEA:11261"/>
    </physiologicalReaction>
</comment>
<protein>
    <recommendedName>
        <fullName evidence="34">Flavin-containing monooxygenase</fullName>
        <ecNumber evidence="34">1.-.-.-</ecNumber>
    </recommendedName>
</protein>
<accession>A0A1U8D421</accession>
<evidence type="ECO:0000256" key="28">
    <source>
        <dbReference type="ARBA" id="ARBA00048459"/>
    </source>
</evidence>
<dbReference type="GO" id="GO:0034899">
    <property type="term" value="F:trimethylamine monooxygenase activity"/>
    <property type="evidence" value="ECO:0007669"/>
    <property type="project" value="UniProtKB-EC"/>
</dbReference>
<evidence type="ECO:0000313" key="44">
    <source>
        <dbReference type="RefSeq" id="XP_025052567.1"/>
    </source>
</evidence>
<gene>
    <name evidence="37 38 39 40 41 42 43 44" type="primary">LOC102373121</name>
</gene>
<sequence>MVQRVAIIGAGVSGLASIKCCLDEGLKPTCFERSNGIGGLWRFSETTKSGRISVYRSVITNTSKEMSCFSDFPFPDNFPNYLHHSRLLDYFRMYAEHFDLLKYIHFGTTVHSIRKCPDFSASGQWEIVTEANGEQKSSIFDAVMVCSGHYAEPHLPLDSFPGIRNRFKGQCLHSWEYKDSDDFKGKRILVVGTGNSGGDIAVDLSHVAAQVFLSTRSGTWVVSRVSNQGFPLDMVFTTRFANCVEWLLPSVLASRIKRKKFSAWFNHENYSLFQQKSQELHLIVNDELPSCILCGAVVVKPNVKEFTETSAIFEDETVMDNIDVVVFATGFTASFPFLEESVQNVCKSKTSLYKYVFPPQLEKPTLAVLGFIQLTGSIMVGTELQARWVTRVFKGSNKLPQVSRMMTDVSKEKELLMKRGFSRDYNNTRASFVVYMDEIASCIGVKPNVLLLFLTDPKLALEVFFGPCTPYQYRLVGPGKWGGARNAILTQWQRVLTPLRTRVVNDSPNQSSALGWFTLLGLPAFLGAIFLIFKYSPQLRFPGVCLNGDISFWARDFMKGGL</sequence>
<evidence type="ECO:0000256" key="22">
    <source>
        <dbReference type="ARBA" id="ARBA00047574"/>
    </source>
</evidence>
<keyword evidence="5" id="KW-0488">Methylation</keyword>
<keyword evidence="16" id="KW-0443">Lipid metabolism</keyword>
<dbReference type="RefSeq" id="XP_025052562.1">
    <property type="nucleotide sequence ID" value="XM_025196777.1"/>
</dbReference>
<dbReference type="KEGG" id="asn:102373121"/>
<evidence type="ECO:0000256" key="3">
    <source>
        <dbReference type="ARBA" id="ARBA00004524"/>
    </source>
</evidence>
<evidence type="ECO:0000256" key="5">
    <source>
        <dbReference type="ARBA" id="ARBA00022481"/>
    </source>
</evidence>
<evidence type="ECO:0000256" key="33">
    <source>
        <dbReference type="PIRNR" id="PIRNR000332"/>
    </source>
</evidence>
<evidence type="ECO:0000256" key="21">
    <source>
        <dbReference type="ARBA" id="ARBA00047426"/>
    </source>
</evidence>
<keyword evidence="9 33" id="KW-0256">Endoplasmic reticulum</keyword>
<evidence type="ECO:0000256" key="11">
    <source>
        <dbReference type="ARBA" id="ARBA00022848"/>
    </source>
</evidence>
<comment type="catalytic activity">
    <reaction evidence="20">
        <text>hypotaurine + NADH + O2 + H(+) = taurine + NAD(+) + H2O</text>
        <dbReference type="Rhea" id="RHEA:74111"/>
        <dbReference type="ChEBI" id="CHEBI:15377"/>
        <dbReference type="ChEBI" id="CHEBI:15378"/>
        <dbReference type="ChEBI" id="CHEBI:15379"/>
        <dbReference type="ChEBI" id="CHEBI:57540"/>
        <dbReference type="ChEBI" id="CHEBI:57853"/>
        <dbReference type="ChEBI" id="CHEBI:57945"/>
        <dbReference type="ChEBI" id="CHEBI:507393"/>
        <dbReference type="EC" id="1.14.13.8"/>
    </reaction>
    <physiologicalReaction direction="left-to-right" evidence="20">
        <dbReference type="Rhea" id="RHEA:74112"/>
    </physiologicalReaction>
</comment>
<dbReference type="RefSeq" id="XP_025052566.1">
    <property type="nucleotide sequence ID" value="XM_025196781.1"/>
</dbReference>
<dbReference type="Pfam" id="PF00743">
    <property type="entry name" value="FMO-like"/>
    <property type="match status" value="1"/>
</dbReference>
<dbReference type="InterPro" id="IPR036188">
    <property type="entry name" value="FAD/NAD-bd_sf"/>
</dbReference>
<reference evidence="37 38" key="1">
    <citation type="submission" date="2025-04" db="UniProtKB">
        <authorList>
            <consortium name="RefSeq"/>
        </authorList>
    </citation>
    <scope>IDENTIFICATION</scope>
</reference>
<evidence type="ECO:0000256" key="17">
    <source>
        <dbReference type="ARBA" id="ARBA00023136"/>
    </source>
</evidence>
<comment type="function">
    <text evidence="18">Acts as a Baeyer-Villiger monooxygenase on a broad range of substrates. Catalyzes the insertion of an oxygen atom into a carbon-carbon bond adjacent to a carbonyl, which converts ketones to esters. Active on diverse carbonyl compounds, whereas soft nucleophiles are mostly non- or poorly reactive. In contrast with other forms of FMO it is non- or poorly active on 'classical' substrates such as drugs, pesticides, and dietary components containing soft nucleophilic heteroatoms. Able to oxidize drug molecules bearing a carbonyl group on an aliphatic chain, such as nabumetone and pentoxifylline. Also, in the absence of substrates, shows slow but yet significant NADPH oxidase activity. Acts as a positive modulator of cholesterol biosynthesis as well as glucose homeostasis, promoting metabolic aging via pleiotropic effects.</text>
</comment>
<dbReference type="RefSeq" id="XP_025052564.1">
    <property type="nucleotide sequence ID" value="XM_025196779.1"/>
</dbReference>
<comment type="catalytic activity">
    <reaction evidence="31">
        <text>N,N-dimethylaniline + NADPH + O2 + H(+) = N,N-dimethylaniline N-oxide + NADP(+) + H2O</text>
        <dbReference type="Rhea" id="RHEA:24468"/>
        <dbReference type="ChEBI" id="CHEBI:15377"/>
        <dbReference type="ChEBI" id="CHEBI:15378"/>
        <dbReference type="ChEBI" id="CHEBI:15379"/>
        <dbReference type="ChEBI" id="CHEBI:16269"/>
        <dbReference type="ChEBI" id="CHEBI:17735"/>
        <dbReference type="ChEBI" id="CHEBI:57783"/>
        <dbReference type="ChEBI" id="CHEBI:58349"/>
        <dbReference type="EC" id="1.14.13.8"/>
    </reaction>
    <physiologicalReaction direction="left-to-right" evidence="31">
        <dbReference type="Rhea" id="RHEA:24469"/>
    </physiologicalReaction>
</comment>
<keyword evidence="11" id="KW-0492">Microsome</keyword>
<name>A0A1U8D421_ALLSI</name>
<evidence type="ECO:0000256" key="35">
    <source>
        <dbReference type="SAM" id="Phobius"/>
    </source>
</evidence>
<dbReference type="PRINTS" id="PR01125">
    <property type="entry name" value="FMOXYGENASE5"/>
</dbReference>
<feature type="transmembrane region" description="Helical" evidence="35">
    <location>
        <begin position="513"/>
        <end position="533"/>
    </location>
</feature>
<dbReference type="GO" id="GO:0005789">
    <property type="term" value="C:endoplasmic reticulum membrane"/>
    <property type="evidence" value="ECO:0007669"/>
    <property type="project" value="UniProtKB-SubCell"/>
</dbReference>
<dbReference type="RefSeq" id="XP_025052561.1">
    <property type="nucleotide sequence ID" value="XM_025196776.1"/>
</dbReference>
<keyword evidence="6" id="KW-0597">Phosphoprotein</keyword>
<evidence type="ECO:0000313" key="37">
    <source>
        <dbReference type="RefSeq" id="XP_025052560.1"/>
    </source>
</evidence>
<dbReference type="RefSeq" id="XP_025052563.1">
    <property type="nucleotide sequence ID" value="XM_025196778.1"/>
</dbReference>
<dbReference type="InterPro" id="IPR000960">
    <property type="entry name" value="Flavin_mOase"/>
</dbReference>
<dbReference type="RefSeq" id="XP_025052567.1">
    <property type="nucleotide sequence ID" value="XM_025196782.1"/>
</dbReference>
<dbReference type="InterPro" id="IPR002257">
    <property type="entry name" value="Flavin_mOase_5"/>
</dbReference>
<dbReference type="AlphaFoldDB" id="A0A1U8D421"/>
<evidence type="ECO:0000256" key="24">
    <source>
        <dbReference type="ARBA" id="ARBA00047864"/>
    </source>
</evidence>
<evidence type="ECO:0000256" key="25">
    <source>
        <dbReference type="ARBA" id="ARBA00047977"/>
    </source>
</evidence>
<comment type="catalytic activity">
    <reaction evidence="28">
        <text>octan-3-one + NADPH + O2 + H(+) = ethyl hexanoate + NADP(+) + H2O</text>
        <dbReference type="Rhea" id="RHEA:54856"/>
        <dbReference type="ChEBI" id="CHEBI:15377"/>
        <dbReference type="ChEBI" id="CHEBI:15378"/>
        <dbReference type="ChEBI" id="CHEBI:15379"/>
        <dbReference type="ChEBI" id="CHEBI:57783"/>
        <dbReference type="ChEBI" id="CHEBI:58349"/>
        <dbReference type="ChEBI" id="CHEBI:80946"/>
        <dbReference type="ChEBI" id="CHEBI:86055"/>
    </reaction>
    <physiologicalReaction direction="left-to-right" evidence="28">
        <dbReference type="Rhea" id="RHEA:54857"/>
    </physiologicalReaction>
</comment>
<evidence type="ECO:0000313" key="41">
    <source>
        <dbReference type="RefSeq" id="XP_025052564.1"/>
    </source>
</evidence>
<comment type="similarity">
    <text evidence="4 33 34">Belongs to the FMO family.</text>
</comment>
<evidence type="ECO:0000256" key="10">
    <source>
        <dbReference type="ARBA" id="ARBA00022827"/>
    </source>
</evidence>
<keyword evidence="10 33" id="KW-0274">FAD</keyword>
<comment type="catalytic activity">
    <reaction evidence="30">
        <text>heptan-4-one + NADPH + O2 + H(+) = propyl butanoate + NADP(+) + H2O</text>
        <dbReference type="Rhea" id="RHEA:54852"/>
        <dbReference type="ChEBI" id="CHEBI:15377"/>
        <dbReference type="ChEBI" id="CHEBI:15378"/>
        <dbReference type="ChEBI" id="CHEBI:15379"/>
        <dbReference type="ChEBI" id="CHEBI:57783"/>
        <dbReference type="ChEBI" id="CHEBI:58349"/>
        <dbReference type="ChEBI" id="CHEBI:89484"/>
        <dbReference type="ChEBI" id="CHEBI:89719"/>
    </reaction>
    <physiologicalReaction direction="left-to-right" evidence="30">
        <dbReference type="Rhea" id="RHEA:54853"/>
    </physiologicalReaction>
</comment>
<dbReference type="GO" id="GO:0006629">
    <property type="term" value="P:lipid metabolic process"/>
    <property type="evidence" value="ECO:0007669"/>
    <property type="project" value="UniProtKB-KW"/>
</dbReference>
<evidence type="ECO:0000256" key="27">
    <source>
        <dbReference type="ARBA" id="ARBA00048088"/>
    </source>
</evidence>
<comment type="function">
    <text evidence="19">Broad spectrum monooxygenase that catalyzes the oxygenation of a wide variety of nitrogen- and sulfur-containing compounds including xenobiotics. Catalyzes the S-oxygenation of hypotaurine to produce taurine, an organic osmolyte involved in cell volume regulation as well as a variety of cytoprotective and developmental processes. In vitro, catalyzes the N-oxygenation of trimethylamine (TMA) to produce trimethylamine N-oxide (TMAO) and could therefore participate to the detoxification of this compound that is generated by the action of gut microbiota from dietary precursors such as choline, choline containing compounds, betaine or L-carnitine.</text>
</comment>
<dbReference type="PANTHER" id="PTHR23023">
    <property type="entry name" value="DIMETHYLANILINE MONOOXYGENASE"/>
    <property type="match status" value="1"/>
</dbReference>
<dbReference type="FunFam" id="3.50.50.60:FF:000159">
    <property type="entry name" value="Dimethylaniline monooxygenase [N-oxide-forming]"/>
    <property type="match status" value="1"/>
</dbReference>
<dbReference type="Gene3D" id="3.50.50.60">
    <property type="entry name" value="FAD/NAD(P)-binding domain"/>
    <property type="match status" value="1"/>
</dbReference>
<dbReference type="GO" id="GO:0016174">
    <property type="term" value="F:NAD(P)H oxidase H2O2-forming activity"/>
    <property type="evidence" value="ECO:0007669"/>
    <property type="project" value="UniProtKB-EC"/>
</dbReference>
<evidence type="ECO:0000313" key="43">
    <source>
        <dbReference type="RefSeq" id="XP_025052566.1"/>
    </source>
</evidence>
<dbReference type="InterPro" id="IPR050346">
    <property type="entry name" value="FMO-like"/>
</dbReference>
<keyword evidence="14 33" id="KW-0560">Oxidoreductase</keyword>
<comment type="subcellular location">
    <subcellularLocation>
        <location evidence="2">Endoplasmic reticulum membrane</location>
        <topology evidence="2">Single-pass membrane protein</topology>
    </subcellularLocation>
    <subcellularLocation>
        <location evidence="3">Microsome membrane</location>
    </subcellularLocation>
</comment>
<evidence type="ECO:0000256" key="8">
    <source>
        <dbReference type="ARBA" id="ARBA00022692"/>
    </source>
</evidence>
<evidence type="ECO:0000313" key="42">
    <source>
        <dbReference type="RefSeq" id="XP_025052565.1"/>
    </source>
</evidence>
<evidence type="ECO:0000256" key="26">
    <source>
        <dbReference type="ARBA" id="ARBA00048041"/>
    </source>
</evidence>
<evidence type="ECO:0000256" key="23">
    <source>
        <dbReference type="ARBA" id="ARBA00047855"/>
    </source>
</evidence>
<keyword evidence="7 33" id="KW-0285">Flavoprotein</keyword>
<dbReference type="GeneID" id="102373121"/>
<keyword evidence="13 35" id="KW-1133">Transmembrane helix</keyword>
<keyword evidence="12 33" id="KW-0521">NADP</keyword>
<dbReference type="GO" id="GO:0050661">
    <property type="term" value="F:NADP binding"/>
    <property type="evidence" value="ECO:0007669"/>
    <property type="project" value="InterPro"/>
</dbReference>
<dbReference type="SUPFAM" id="SSF51905">
    <property type="entry name" value="FAD/NAD(P)-binding domain"/>
    <property type="match status" value="2"/>
</dbReference>
<keyword evidence="17 33" id="KW-0472">Membrane</keyword>
<evidence type="ECO:0000256" key="6">
    <source>
        <dbReference type="ARBA" id="ARBA00022553"/>
    </source>
</evidence>
<comment type="catalytic activity">
    <reaction evidence="21">
        <text>hexan-3-one + NADPH + O2 + H(+) = propyl propanoate + NADP(+) + H2O</text>
        <dbReference type="Rhea" id="RHEA:54848"/>
        <dbReference type="ChEBI" id="CHEBI:15377"/>
        <dbReference type="ChEBI" id="CHEBI:15378"/>
        <dbReference type="ChEBI" id="CHEBI:15379"/>
        <dbReference type="ChEBI" id="CHEBI:57783"/>
        <dbReference type="ChEBI" id="CHEBI:58349"/>
        <dbReference type="ChEBI" id="CHEBI:89828"/>
        <dbReference type="ChEBI" id="CHEBI:89891"/>
    </reaction>
    <physiologicalReaction direction="left-to-right" evidence="21">
        <dbReference type="Rhea" id="RHEA:54849"/>
    </physiologicalReaction>
</comment>
<comment type="catalytic activity">
    <reaction evidence="26">
        <text>hypotaurine + NADPH + O2 + H(+) = taurine + NADP(+) + H2O</text>
        <dbReference type="Rhea" id="RHEA:69819"/>
        <dbReference type="ChEBI" id="CHEBI:15377"/>
        <dbReference type="ChEBI" id="CHEBI:15378"/>
        <dbReference type="ChEBI" id="CHEBI:15379"/>
        <dbReference type="ChEBI" id="CHEBI:57783"/>
        <dbReference type="ChEBI" id="CHEBI:57853"/>
        <dbReference type="ChEBI" id="CHEBI:58349"/>
        <dbReference type="ChEBI" id="CHEBI:507393"/>
        <dbReference type="EC" id="1.14.13.8"/>
    </reaction>
    <physiologicalReaction direction="left-to-right" evidence="26">
        <dbReference type="Rhea" id="RHEA:69820"/>
    </physiologicalReaction>
</comment>
<evidence type="ECO:0000256" key="12">
    <source>
        <dbReference type="ARBA" id="ARBA00022857"/>
    </source>
</evidence>
<evidence type="ECO:0000256" key="4">
    <source>
        <dbReference type="ARBA" id="ARBA00009183"/>
    </source>
</evidence>
<evidence type="ECO:0000256" key="32">
    <source>
        <dbReference type="ARBA" id="ARBA00049475"/>
    </source>
</evidence>
<evidence type="ECO:0000256" key="13">
    <source>
        <dbReference type="ARBA" id="ARBA00022989"/>
    </source>
</evidence>
<evidence type="ECO:0000256" key="19">
    <source>
        <dbReference type="ARBA" id="ARBA00045957"/>
    </source>
</evidence>
<comment type="catalytic activity">
    <reaction evidence="32">
        <text>octan-3-one + NADPH + O2 + H(+) = pentyl propanoate + NADP(+) + H2O</text>
        <dbReference type="Rhea" id="RHEA:54840"/>
        <dbReference type="ChEBI" id="CHEBI:15377"/>
        <dbReference type="ChEBI" id="CHEBI:15378"/>
        <dbReference type="ChEBI" id="CHEBI:15379"/>
        <dbReference type="ChEBI" id="CHEBI:57783"/>
        <dbReference type="ChEBI" id="CHEBI:58349"/>
        <dbReference type="ChEBI" id="CHEBI:80946"/>
        <dbReference type="ChEBI" id="CHEBI:87373"/>
    </reaction>
    <physiologicalReaction direction="left-to-right" evidence="32">
        <dbReference type="Rhea" id="RHEA:54841"/>
    </physiologicalReaction>
</comment>
<keyword evidence="15 33" id="KW-0503">Monooxygenase</keyword>
<dbReference type="Proteomes" id="UP000189705">
    <property type="component" value="Unplaced"/>
</dbReference>
<evidence type="ECO:0000256" key="9">
    <source>
        <dbReference type="ARBA" id="ARBA00022824"/>
    </source>
</evidence>
<proteinExistence type="inferred from homology"/>
<evidence type="ECO:0000256" key="1">
    <source>
        <dbReference type="ARBA" id="ARBA00001974"/>
    </source>
</evidence>
<dbReference type="RefSeq" id="XP_025052560.1">
    <property type="nucleotide sequence ID" value="XM_025196775.1"/>
</dbReference>
<evidence type="ECO:0000313" key="36">
    <source>
        <dbReference type="Proteomes" id="UP000189705"/>
    </source>
</evidence>
<evidence type="ECO:0000313" key="39">
    <source>
        <dbReference type="RefSeq" id="XP_025052562.1"/>
    </source>
</evidence>
<comment type="catalytic activity">
    <reaction evidence="27">
        <text>trimethylamine + NADPH + O2 = trimethylamine N-oxide + NADP(+) + H2O</text>
        <dbReference type="Rhea" id="RHEA:31979"/>
        <dbReference type="ChEBI" id="CHEBI:15377"/>
        <dbReference type="ChEBI" id="CHEBI:15379"/>
        <dbReference type="ChEBI" id="CHEBI:15724"/>
        <dbReference type="ChEBI" id="CHEBI:57783"/>
        <dbReference type="ChEBI" id="CHEBI:58349"/>
        <dbReference type="ChEBI" id="CHEBI:58389"/>
        <dbReference type="EC" id="1.14.13.148"/>
    </reaction>
    <physiologicalReaction direction="left-to-right" evidence="27">
        <dbReference type="Rhea" id="RHEA:31980"/>
    </physiologicalReaction>
</comment>
<evidence type="ECO:0000256" key="15">
    <source>
        <dbReference type="ARBA" id="ARBA00023033"/>
    </source>
</evidence>
<evidence type="ECO:0000256" key="34">
    <source>
        <dbReference type="RuleBase" id="RU361177"/>
    </source>
</evidence>
<dbReference type="GO" id="GO:0004499">
    <property type="term" value="F:N,N-dimethylaniline monooxygenase activity"/>
    <property type="evidence" value="ECO:0007669"/>
    <property type="project" value="UniProtKB-UniRule"/>
</dbReference>
<organism evidence="36 44">
    <name type="scientific">Alligator sinensis</name>
    <name type="common">Chinese alligator</name>
    <dbReference type="NCBI Taxonomy" id="38654"/>
    <lineage>
        <taxon>Eukaryota</taxon>
        <taxon>Metazoa</taxon>
        <taxon>Chordata</taxon>
        <taxon>Craniata</taxon>
        <taxon>Vertebrata</taxon>
        <taxon>Euteleostomi</taxon>
        <taxon>Archelosauria</taxon>
        <taxon>Archosauria</taxon>
        <taxon>Crocodylia</taxon>
        <taxon>Alligatoridae</taxon>
        <taxon>Alligatorinae</taxon>
        <taxon>Alligator</taxon>
    </lineage>
</organism>
<evidence type="ECO:0000256" key="16">
    <source>
        <dbReference type="ARBA" id="ARBA00023098"/>
    </source>
</evidence>
<dbReference type="RefSeq" id="XP_025052565.1">
    <property type="nucleotide sequence ID" value="XM_025196780.1"/>
</dbReference>
<evidence type="ECO:0000256" key="29">
    <source>
        <dbReference type="ARBA" id="ARBA00048989"/>
    </source>
</evidence>
<dbReference type="eggNOG" id="KOG1399">
    <property type="taxonomic scope" value="Eukaryota"/>
</dbReference>
<evidence type="ECO:0000313" key="40">
    <source>
        <dbReference type="RefSeq" id="XP_025052563.1"/>
    </source>
</evidence>
<comment type="catalytic activity">
    <reaction evidence="29">
        <text>(2E)-geranial + NADPH + O2 + H(+) = (1E)-2,6-dimethylhepta-1,5-dien-1-yl formate + NADP(+) + H2O</text>
        <dbReference type="Rhea" id="RHEA:54860"/>
        <dbReference type="ChEBI" id="CHEBI:15377"/>
        <dbReference type="ChEBI" id="CHEBI:15378"/>
        <dbReference type="ChEBI" id="CHEBI:15379"/>
        <dbReference type="ChEBI" id="CHEBI:16980"/>
        <dbReference type="ChEBI" id="CHEBI:57783"/>
        <dbReference type="ChEBI" id="CHEBI:58349"/>
        <dbReference type="ChEBI" id="CHEBI:138375"/>
    </reaction>
    <physiologicalReaction direction="left-to-right" evidence="29">
        <dbReference type="Rhea" id="RHEA:54861"/>
    </physiologicalReaction>
</comment>
<evidence type="ECO:0000256" key="31">
    <source>
        <dbReference type="ARBA" id="ARBA00049443"/>
    </source>
</evidence>
<dbReference type="PRINTS" id="PR00370">
    <property type="entry name" value="FMOXYGENASE"/>
</dbReference>